<dbReference type="SMART" id="SM00355">
    <property type="entry name" value="ZnF_C2H2"/>
    <property type="match status" value="4"/>
</dbReference>
<dbReference type="Pfam" id="PF00096">
    <property type="entry name" value="zf-C2H2"/>
    <property type="match status" value="2"/>
</dbReference>
<reference evidence="9 10" key="1">
    <citation type="submission" date="2024-05" db="EMBL/GenBank/DDBJ databases">
        <authorList>
            <person name="Wallberg A."/>
        </authorList>
    </citation>
    <scope>NUCLEOTIDE SEQUENCE [LARGE SCALE GENOMIC DNA]</scope>
</reference>
<keyword evidence="10" id="KW-1185">Reference proteome</keyword>
<dbReference type="GO" id="GO:0008270">
    <property type="term" value="F:zinc ion binding"/>
    <property type="evidence" value="ECO:0007669"/>
    <property type="project" value="UniProtKB-KW"/>
</dbReference>
<comment type="caution">
    <text evidence="9">The sequence shown here is derived from an EMBL/GenBank/DDBJ whole genome shotgun (WGS) entry which is preliminary data.</text>
</comment>
<feature type="non-terminal residue" evidence="9">
    <location>
        <position position="122"/>
    </location>
</feature>
<dbReference type="PROSITE" id="PS00028">
    <property type="entry name" value="ZINC_FINGER_C2H2_1"/>
    <property type="match status" value="3"/>
</dbReference>
<name>A0AAV2PZF4_MEGNR</name>
<keyword evidence="6" id="KW-0539">Nucleus</keyword>
<dbReference type="Proteomes" id="UP001497623">
    <property type="component" value="Unassembled WGS sequence"/>
</dbReference>
<dbReference type="GO" id="GO:0005634">
    <property type="term" value="C:nucleus"/>
    <property type="evidence" value="ECO:0007669"/>
    <property type="project" value="UniProtKB-SubCell"/>
</dbReference>
<evidence type="ECO:0000256" key="3">
    <source>
        <dbReference type="ARBA" id="ARBA00022737"/>
    </source>
</evidence>
<feature type="domain" description="C2H2-type" evidence="8">
    <location>
        <begin position="25"/>
        <end position="54"/>
    </location>
</feature>
<keyword evidence="5" id="KW-0862">Zinc</keyword>
<gene>
    <name evidence="9" type="ORF">MNOR_LOCUS5939</name>
</gene>
<feature type="domain" description="C2H2-type" evidence="8">
    <location>
        <begin position="83"/>
        <end position="105"/>
    </location>
</feature>
<feature type="domain" description="C2H2-type" evidence="8">
    <location>
        <begin position="1"/>
        <end position="24"/>
    </location>
</feature>
<feature type="domain" description="C2H2-type" evidence="8">
    <location>
        <begin position="55"/>
        <end position="82"/>
    </location>
</feature>
<evidence type="ECO:0000256" key="5">
    <source>
        <dbReference type="ARBA" id="ARBA00022833"/>
    </source>
</evidence>
<dbReference type="Gene3D" id="3.30.160.60">
    <property type="entry name" value="Classic Zinc Finger"/>
    <property type="match status" value="3"/>
</dbReference>
<organism evidence="9 10">
    <name type="scientific">Meganyctiphanes norvegica</name>
    <name type="common">Northern krill</name>
    <name type="synonym">Thysanopoda norvegica</name>
    <dbReference type="NCBI Taxonomy" id="48144"/>
    <lineage>
        <taxon>Eukaryota</taxon>
        <taxon>Metazoa</taxon>
        <taxon>Ecdysozoa</taxon>
        <taxon>Arthropoda</taxon>
        <taxon>Crustacea</taxon>
        <taxon>Multicrustacea</taxon>
        <taxon>Malacostraca</taxon>
        <taxon>Eumalacostraca</taxon>
        <taxon>Eucarida</taxon>
        <taxon>Euphausiacea</taxon>
        <taxon>Euphausiidae</taxon>
        <taxon>Meganyctiphanes</taxon>
    </lineage>
</organism>
<accession>A0AAV2PZF4</accession>
<dbReference type="FunFam" id="3.30.160.60:FF:000912">
    <property type="entry name" value="Zinc finger protein 660"/>
    <property type="match status" value="1"/>
</dbReference>
<dbReference type="PROSITE" id="PS50157">
    <property type="entry name" value="ZINC_FINGER_C2H2_2"/>
    <property type="match status" value="4"/>
</dbReference>
<dbReference type="InterPro" id="IPR036236">
    <property type="entry name" value="Znf_C2H2_sf"/>
</dbReference>
<evidence type="ECO:0000256" key="6">
    <source>
        <dbReference type="ARBA" id="ARBA00023242"/>
    </source>
</evidence>
<keyword evidence="3" id="KW-0677">Repeat</keyword>
<keyword evidence="2" id="KW-0479">Metal-binding</keyword>
<dbReference type="EMBL" id="CAXKWB010002358">
    <property type="protein sequence ID" value="CAL4066692.1"/>
    <property type="molecule type" value="Genomic_DNA"/>
</dbReference>
<evidence type="ECO:0000256" key="1">
    <source>
        <dbReference type="ARBA" id="ARBA00004123"/>
    </source>
</evidence>
<dbReference type="PANTHER" id="PTHR24394:SF44">
    <property type="entry name" value="ZINC FINGER PROTEIN 271-LIKE"/>
    <property type="match status" value="1"/>
</dbReference>
<keyword evidence="4 7" id="KW-0863">Zinc-finger</keyword>
<protein>
    <recommendedName>
        <fullName evidence="8">C2H2-type domain-containing protein</fullName>
    </recommendedName>
</protein>
<evidence type="ECO:0000256" key="4">
    <source>
        <dbReference type="ARBA" id="ARBA00022771"/>
    </source>
</evidence>
<proteinExistence type="predicted"/>
<dbReference type="PANTHER" id="PTHR24394">
    <property type="entry name" value="ZINC FINGER PROTEIN"/>
    <property type="match status" value="1"/>
</dbReference>
<evidence type="ECO:0000313" key="9">
    <source>
        <dbReference type="EMBL" id="CAL4066692.1"/>
    </source>
</evidence>
<dbReference type="AlphaFoldDB" id="A0AAV2PZF4"/>
<evidence type="ECO:0000259" key="8">
    <source>
        <dbReference type="PROSITE" id="PS50157"/>
    </source>
</evidence>
<evidence type="ECO:0000256" key="7">
    <source>
        <dbReference type="PROSITE-ProRule" id="PRU00042"/>
    </source>
</evidence>
<dbReference type="SUPFAM" id="SSF57667">
    <property type="entry name" value="beta-beta-alpha zinc fingers"/>
    <property type="match status" value="2"/>
</dbReference>
<dbReference type="InterPro" id="IPR013087">
    <property type="entry name" value="Znf_C2H2_type"/>
</dbReference>
<dbReference type="Pfam" id="PF13912">
    <property type="entry name" value="zf-C2H2_6"/>
    <property type="match status" value="1"/>
</dbReference>
<dbReference type="GO" id="GO:0000981">
    <property type="term" value="F:DNA-binding transcription factor activity, RNA polymerase II-specific"/>
    <property type="evidence" value="ECO:0007669"/>
    <property type="project" value="TreeGrafter"/>
</dbReference>
<evidence type="ECO:0000256" key="2">
    <source>
        <dbReference type="ARBA" id="ARBA00022723"/>
    </source>
</evidence>
<evidence type="ECO:0000313" key="10">
    <source>
        <dbReference type="Proteomes" id="UP001497623"/>
    </source>
</evidence>
<comment type="subcellular location">
    <subcellularLocation>
        <location evidence="1">Nucleus</location>
    </subcellularLocation>
</comment>
<sequence>MCDYECTRKSNMEFHKYTHTGETPFKCDAYGCNAEYSRPKSLRKHKLKHGPPPPQTCKVCHEKFPDMISLKGHLMTHTGEKPHTCDQCFKSFIDVSALKRHMYTHMYRPFAQKTKQVRQTKK</sequence>